<comment type="caution">
    <text evidence="3">The sequence shown here is derived from an EMBL/GenBank/DDBJ whole genome shotgun (WGS) entry which is preliminary data.</text>
</comment>
<dbReference type="NCBIfam" id="TIGR02334">
    <property type="entry name" value="prpF"/>
    <property type="match status" value="1"/>
</dbReference>
<dbReference type="EMBL" id="PDNW01000002">
    <property type="protein sequence ID" value="PLC51235.1"/>
    <property type="molecule type" value="Genomic_DNA"/>
</dbReference>
<dbReference type="OrthoDB" id="9779763at2"/>
<dbReference type="AlphaFoldDB" id="A0A2N4U887"/>
<dbReference type="Gene3D" id="3.10.310.10">
    <property type="entry name" value="Diaminopimelate Epimerase, Chain A, domain 1"/>
    <property type="match status" value="2"/>
</dbReference>
<evidence type="ECO:0000313" key="3">
    <source>
        <dbReference type="EMBL" id="PLC51235.1"/>
    </source>
</evidence>
<evidence type="ECO:0000313" key="4">
    <source>
        <dbReference type="Proteomes" id="UP000234190"/>
    </source>
</evidence>
<dbReference type="RefSeq" id="WP_102072553.1">
    <property type="nucleotide sequence ID" value="NZ_PDNW01000002.1"/>
</dbReference>
<dbReference type="InterPro" id="IPR007400">
    <property type="entry name" value="PrpF-like"/>
</dbReference>
<dbReference type="GO" id="GO:0016853">
    <property type="term" value="F:isomerase activity"/>
    <property type="evidence" value="ECO:0007669"/>
    <property type="project" value="UniProtKB-KW"/>
</dbReference>
<evidence type="ECO:0000256" key="1">
    <source>
        <dbReference type="ARBA" id="ARBA00007673"/>
    </source>
</evidence>
<dbReference type="Pfam" id="PF04303">
    <property type="entry name" value="PrpF"/>
    <property type="match status" value="1"/>
</dbReference>
<protein>
    <submittedName>
        <fullName evidence="3">2-methylaconitate cis-trans isomerase PrpF</fullName>
    </submittedName>
</protein>
<organism evidence="3 4">
    <name type="scientific">Pollutimonas subterranea</name>
    <dbReference type="NCBI Taxonomy" id="2045210"/>
    <lineage>
        <taxon>Bacteria</taxon>
        <taxon>Pseudomonadati</taxon>
        <taxon>Pseudomonadota</taxon>
        <taxon>Betaproteobacteria</taxon>
        <taxon>Burkholderiales</taxon>
        <taxon>Alcaligenaceae</taxon>
        <taxon>Pollutimonas</taxon>
    </lineage>
</organism>
<name>A0A2N4U887_9BURK</name>
<keyword evidence="2 3" id="KW-0413">Isomerase</keyword>
<dbReference type="InterPro" id="IPR012709">
    <property type="entry name" value="PrpF"/>
</dbReference>
<reference evidence="3 4" key="1">
    <citation type="submission" date="2017-10" db="EMBL/GenBank/DDBJ databases">
        <title>Two draft genome sequences of Pusillimonas sp. strains isolated from a nitrate- and radionuclide-contaminated groundwater in Russia.</title>
        <authorList>
            <person name="Grouzdev D.S."/>
            <person name="Tourova T.P."/>
            <person name="Goeva M.A."/>
            <person name="Babich T.L."/>
            <person name="Sokolova D.S."/>
            <person name="Abdullin R."/>
            <person name="Poltaraus A.B."/>
            <person name="Toshchakov S.V."/>
            <person name="Nazina T.N."/>
        </authorList>
    </citation>
    <scope>NUCLEOTIDE SEQUENCE [LARGE SCALE GENOMIC DNA]</scope>
    <source>
        <strain evidence="3 4">JR1/69-3-13</strain>
    </source>
</reference>
<dbReference type="GO" id="GO:0019629">
    <property type="term" value="P:propionate catabolic process, 2-methylcitrate cycle"/>
    <property type="evidence" value="ECO:0007669"/>
    <property type="project" value="InterPro"/>
</dbReference>
<dbReference type="Proteomes" id="UP000234190">
    <property type="component" value="Unassembled WGS sequence"/>
</dbReference>
<dbReference type="PANTHER" id="PTHR43709">
    <property type="entry name" value="ACONITATE ISOMERASE-RELATED"/>
    <property type="match status" value="1"/>
</dbReference>
<dbReference type="SUPFAM" id="SSF54506">
    <property type="entry name" value="Diaminopimelate epimerase-like"/>
    <property type="match status" value="2"/>
</dbReference>
<proteinExistence type="inferred from homology"/>
<dbReference type="FunFam" id="3.10.310.10:FF:000018">
    <property type="entry name" value="2-methylaconitate cis-trans isomerase"/>
    <property type="match status" value="1"/>
</dbReference>
<sequence>MAHSPQIKVPAVYMRGGTSKGVFFRLQDLPDSAQVPGAARDALLMRVIGSPDPYAKQTDGMGGATSSTSKTVILSKSSRPGHDVDYLFGQVSIDKAFIDWSGNCGNLSAAVGPFALSNGLVDASRIPQNGMATVRIWQANIGKTIVAQVPITDGAVQETGDFELDGVTFPAAEVQLEFMDPAADEDGAGGSMFPTGNLVDDLDVPGIGTLKATMINAGIPTIFINAEDIGYTGTELQDAINGDPGALSKFETIRAHGALRMGLIAHIDEAAQRQHTPKVAFVAKPAAYAASSGKQIDNADIDLLVRALSMGKLHHAMMGTAAVAIGAAAAIPGTLVSLAAGGGERNAVRFGHPSGTLRVGAQARQEGGDWVVTKAIMSRSARVLMEGWVRVPGDAF</sequence>
<accession>A0A2N4U887</accession>
<dbReference type="PANTHER" id="PTHR43709:SF2">
    <property type="entry name" value="DUF453 DOMAIN PROTEIN (AFU_ORTHOLOGUE AFUA_6G00360)"/>
    <property type="match status" value="1"/>
</dbReference>
<gene>
    <name evidence="3" type="primary">prpF</name>
    <name evidence="3" type="ORF">CR159_03105</name>
</gene>
<keyword evidence="4" id="KW-1185">Reference proteome</keyword>
<evidence type="ECO:0000256" key="2">
    <source>
        <dbReference type="ARBA" id="ARBA00023235"/>
    </source>
</evidence>
<comment type="similarity">
    <text evidence="1">Belongs to the PrpF family.</text>
</comment>